<reference evidence="2" key="2">
    <citation type="submission" date="2025-09" db="UniProtKB">
        <authorList>
            <consortium name="Ensembl"/>
        </authorList>
    </citation>
    <scope>IDENTIFICATION</scope>
</reference>
<dbReference type="Pfam" id="PF15776">
    <property type="entry name" value="PRR22"/>
    <property type="match status" value="2"/>
</dbReference>
<dbReference type="InterPro" id="IPR031535">
    <property type="entry name" value="PRR22"/>
</dbReference>
<evidence type="ECO:0000313" key="2">
    <source>
        <dbReference type="Ensembl" id="ENSPCLP00000020949.1"/>
    </source>
</evidence>
<accession>A0A669QJL1</accession>
<dbReference type="OMA" id="RIEWTTP"/>
<evidence type="ECO:0000313" key="3">
    <source>
        <dbReference type="Proteomes" id="UP000472261"/>
    </source>
</evidence>
<feature type="compositionally biased region" description="Low complexity" evidence="1">
    <location>
        <begin position="105"/>
        <end position="118"/>
    </location>
</feature>
<dbReference type="Proteomes" id="UP000472261">
    <property type="component" value="Unplaced"/>
</dbReference>
<keyword evidence="3" id="KW-1185">Reference proteome</keyword>
<dbReference type="AlphaFoldDB" id="A0A669QJL1"/>
<sequence length="403" mass="43103">MGFHFHPYGAPHPALSTHIPTVAARDAPALTAPSHKATPGLQWGQRALPHHHLIKTHSCGVTAAPVNPSSPFKARGGEEGAVGGDRTLGPLATPRGRPQTQQSRLDPLSDSSSWSWLPPGAPLPPPQRPFAPAGLWMAPCGCFFDPRVFHFEWATTTVPPPANSMGSPSLPNAAPGAPQSWVTPPAPPQPFVPYKQQGAVVTPLLPSVPNFQQLEGQIQQLRISEAPPSGSTGAPSHGIVPADSDTPMGASAIPNPQEMGANLESLDIELPDEVLLEEAVRLFNCSPDMEEVNQDNPSSIPVLKDLGDLADLDDIISCHDMSSLSLPEEMLSSDYSIPEASSMMLSVEQLDSVRMNTQEMHQDLTPPALLLSPPQGNALQPKAKLEKRGKKRRNNFLLRKGCK</sequence>
<protein>
    <submittedName>
        <fullName evidence="2">Uncharacterized protein</fullName>
    </submittedName>
</protein>
<feature type="region of interest" description="Disordered" evidence="1">
    <location>
        <begin position="367"/>
        <end position="403"/>
    </location>
</feature>
<feature type="region of interest" description="Disordered" evidence="1">
    <location>
        <begin position="65"/>
        <end position="121"/>
    </location>
</feature>
<feature type="compositionally biased region" description="Basic residues" evidence="1">
    <location>
        <begin position="385"/>
        <end position="403"/>
    </location>
</feature>
<dbReference type="PANTHER" id="PTHR37871">
    <property type="entry name" value="PROLINE-RICH PROTEIN 22"/>
    <property type="match status" value="1"/>
</dbReference>
<organism evidence="2 3">
    <name type="scientific">Phasianus colchicus</name>
    <name type="common">Common pheasant</name>
    <dbReference type="NCBI Taxonomy" id="9054"/>
    <lineage>
        <taxon>Eukaryota</taxon>
        <taxon>Metazoa</taxon>
        <taxon>Chordata</taxon>
        <taxon>Craniata</taxon>
        <taxon>Vertebrata</taxon>
        <taxon>Euteleostomi</taxon>
        <taxon>Archelosauria</taxon>
        <taxon>Archosauria</taxon>
        <taxon>Dinosauria</taxon>
        <taxon>Saurischia</taxon>
        <taxon>Theropoda</taxon>
        <taxon>Coelurosauria</taxon>
        <taxon>Aves</taxon>
        <taxon>Neognathae</taxon>
        <taxon>Galloanserae</taxon>
        <taxon>Galliformes</taxon>
        <taxon>Phasianidae</taxon>
        <taxon>Phasianinae</taxon>
        <taxon>Phasianus</taxon>
    </lineage>
</organism>
<evidence type="ECO:0000256" key="1">
    <source>
        <dbReference type="SAM" id="MobiDB-lite"/>
    </source>
</evidence>
<reference evidence="2" key="1">
    <citation type="submission" date="2025-08" db="UniProtKB">
        <authorList>
            <consortium name="Ensembl"/>
        </authorList>
    </citation>
    <scope>IDENTIFICATION</scope>
</reference>
<dbReference type="Ensembl" id="ENSPCLT00000028976.1">
    <property type="protein sequence ID" value="ENSPCLP00000020949.1"/>
    <property type="gene ID" value="ENSPCLG00000018337.1"/>
</dbReference>
<name>A0A669QJL1_PHACC</name>
<dbReference type="PANTHER" id="PTHR37871:SF1">
    <property type="entry name" value="PROLINE-RICH PROTEIN 22"/>
    <property type="match status" value="1"/>
</dbReference>
<proteinExistence type="predicted"/>